<evidence type="ECO:0000313" key="2">
    <source>
        <dbReference type="EMBL" id="TCL05319.1"/>
    </source>
</evidence>
<evidence type="ECO:0000313" key="3">
    <source>
        <dbReference type="Proteomes" id="UP000294555"/>
    </source>
</evidence>
<gene>
    <name evidence="2" type="ORF">EZJ58_3494</name>
</gene>
<name>A0A4R1NEL9_9GAMM</name>
<reference evidence="2 3" key="1">
    <citation type="submission" date="2019-02" db="EMBL/GenBank/DDBJ databases">
        <title>Investigation of anaerobic lignin degradation for improved lignocellulosic biofuels.</title>
        <authorList>
            <person name="Deangelis K."/>
        </authorList>
    </citation>
    <scope>NUCLEOTIDE SEQUENCE [LARGE SCALE GENOMIC DNA]</scope>
    <source>
        <strain evidence="2 3">159R</strain>
    </source>
</reference>
<evidence type="ECO:0000256" key="1">
    <source>
        <dbReference type="SAM" id="MobiDB-lite"/>
    </source>
</evidence>
<keyword evidence="3" id="KW-1185">Reference proteome</keyword>
<dbReference type="AlphaFoldDB" id="A0A4R1NEL9"/>
<organism evidence="2 3">
    <name type="scientific">Sodalis ligni</name>
    <dbReference type="NCBI Taxonomy" id="2697027"/>
    <lineage>
        <taxon>Bacteria</taxon>
        <taxon>Pseudomonadati</taxon>
        <taxon>Pseudomonadota</taxon>
        <taxon>Gammaproteobacteria</taxon>
        <taxon>Enterobacterales</taxon>
        <taxon>Bruguierivoracaceae</taxon>
        <taxon>Sodalis</taxon>
    </lineage>
</organism>
<feature type="region of interest" description="Disordered" evidence="1">
    <location>
        <begin position="43"/>
        <end position="65"/>
    </location>
</feature>
<dbReference type="Proteomes" id="UP000294555">
    <property type="component" value="Unassembled WGS sequence"/>
</dbReference>
<sequence length="132" mass="14470">MLGITEVVDRLSACFKCPSDNNPATDEGQRAKPGNVNKIVNITYTPSSPSLSAPTLPSQHDAAADSDCTEITSQCHQGARQHSVRFSDEVVVDRPLRLTRPQLKKVTHVVNREVARPQTPLPERQNTLSLSE</sequence>
<comment type="caution">
    <text evidence="2">The sequence shown here is derived from an EMBL/GenBank/DDBJ whole genome shotgun (WGS) entry which is preliminary data.</text>
</comment>
<accession>A0A4R1NEL9</accession>
<feature type="compositionally biased region" description="Low complexity" evidence="1">
    <location>
        <begin position="45"/>
        <end position="58"/>
    </location>
</feature>
<proteinExistence type="predicted"/>
<protein>
    <submittedName>
        <fullName evidence="2">Uncharacterized protein</fullName>
    </submittedName>
</protein>
<dbReference type="EMBL" id="SJOI01000001">
    <property type="protein sequence ID" value="TCL05319.1"/>
    <property type="molecule type" value="Genomic_DNA"/>
</dbReference>